<dbReference type="NCBIfam" id="TIGR02893">
    <property type="entry name" value="spore_yabQ"/>
    <property type="match status" value="1"/>
</dbReference>
<sequence length="145" mass="16770">MSEMIRLEAVFFATAFLWGIFLLVGYDIIRILRRIIPHNAMIVAVEDMFFWTIGGILVFCMMYEKNDGIVRGIALLSLFSGMFCYHYMVSKYVVRWIYQIVGVPIKKILNVVKKILKNGWKTVKLINKGRERANEPEGGDQDGKE</sequence>
<organism evidence="2 3">
    <name type="scientific">Velocimicrobium porci</name>
    <dbReference type="NCBI Taxonomy" id="2606634"/>
    <lineage>
        <taxon>Bacteria</taxon>
        <taxon>Bacillati</taxon>
        <taxon>Bacillota</taxon>
        <taxon>Clostridia</taxon>
        <taxon>Lachnospirales</taxon>
        <taxon>Lachnospiraceae</taxon>
        <taxon>Velocimicrobium</taxon>
    </lineage>
</organism>
<feature type="transmembrane region" description="Helical" evidence="1">
    <location>
        <begin position="69"/>
        <end position="89"/>
    </location>
</feature>
<keyword evidence="1" id="KW-0812">Transmembrane</keyword>
<gene>
    <name evidence="2" type="ORF">FYJ58_08580</name>
</gene>
<protein>
    <submittedName>
        <fullName evidence="2">Spore cortex biosynthesis protein YabQ</fullName>
    </submittedName>
</protein>
<evidence type="ECO:0000313" key="3">
    <source>
        <dbReference type="Proteomes" id="UP000482209"/>
    </source>
</evidence>
<dbReference type="RefSeq" id="WP_154519332.1">
    <property type="nucleotide sequence ID" value="NZ_VUMT01000011.1"/>
</dbReference>
<accession>A0A6L5XZD2</accession>
<name>A0A6L5XZD2_9FIRM</name>
<dbReference type="Pfam" id="PF09578">
    <property type="entry name" value="Spore_YabQ"/>
    <property type="match status" value="1"/>
</dbReference>
<dbReference type="AlphaFoldDB" id="A0A6L5XZD2"/>
<keyword evidence="3" id="KW-1185">Reference proteome</keyword>
<dbReference type="Proteomes" id="UP000482209">
    <property type="component" value="Unassembled WGS sequence"/>
</dbReference>
<reference evidence="2 3" key="1">
    <citation type="submission" date="2019-08" db="EMBL/GenBank/DDBJ databases">
        <title>In-depth cultivation of the pig gut microbiome towards novel bacterial diversity and tailored functional studies.</title>
        <authorList>
            <person name="Wylensek D."/>
            <person name="Hitch T.C.A."/>
            <person name="Clavel T."/>
        </authorList>
    </citation>
    <scope>NUCLEOTIDE SEQUENCE [LARGE SCALE GENOMIC DNA]</scope>
    <source>
        <strain evidence="2 3">WCA-693-APC-MOT-I</strain>
    </source>
</reference>
<keyword evidence="1" id="KW-1133">Transmembrane helix</keyword>
<keyword evidence="1" id="KW-0472">Membrane</keyword>
<feature type="transmembrane region" description="Helical" evidence="1">
    <location>
        <begin position="6"/>
        <end position="29"/>
    </location>
</feature>
<comment type="caution">
    <text evidence="2">The sequence shown here is derived from an EMBL/GenBank/DDBJ whole genome shotgun (WGS) entry which is preliminary data.</text>
</comment>
<evidence type="ECO:0000313" key="2">
    <source>
        <dbReference type="EMBL" id="MSS63927.1"/>
    </source>
</evidence>
<dbReference type="InterPro" id="IPR019074">
    <property type="entry name" value="YabQ"/>
</dbReference>
<proteinExistence type="predicted"/>
<feature type="transmembrane region" description="Helical" evidence="1">
    <location>
        <begin position="41"/>
        <end position="63"/>
    </location>
</feature>
<dbReference type="EMBL" id="VUMT01000011">
    <property type="protein sequence ID" value="MSS63927.1"/>
    <property type="molecule type" value="Genomic_DNA"/>
</dbReference>
<evidence type="ECO:0000256" key="1">
    <source>
        <dbReference type="SAM" id="Phobius"/>
    </source>
</evidence>